<evidence type="ECO:0000313" key="2">
    <source>
        <dbReference type="EnsemblMetazoa" id="tetur23g01270.1"/>
    </source>
</evidence>
<organism evidence="2 3">
    <name type="scientific">Tetranychus urticae</name>
    <name type="common">Two-spotted spider mite</name>
    <dbReference type="NCBI Taxonomy" id="32264"/>
    <lineage>
        <taxon>Eukaryota</taxon>
        <taxon>Metazoa</taxon>
        <taxon>Ecdysozoa</taxon>
        <taxon>Arthropoda</taxon>
        <taxon>Chelicerata</taxon>
        <taxon>Arachnida</taxon>
        <taxon>Acari</taxon>
        <taxon>Acariformes</taxon>
        <taxon>Trombidiformes</taxon>
        <taxon>Prostigmata</taxon>
        <taxon>Eleutherengona</taxon>
        <taxon>Raphignathae</taxon>
        <taxon>Tetranychoidea</taxon>
        <taxon>Tetranychidae</taxon>
        <taxon>Tetranychus</taxon>
    </lineage>
</organism>
<feature type="transmembrane region" description="Helical" evidence="1">
    <location>
        <begin position="21"/>
        <end position="47"/>
    </location>
</feature>
<reference evidence="3" key="1">
    <citation type="submission" date="2011-08" db="EMBL/GenBank/DDBJ databases">
        <authorList>
            <person name="Rombauts S."/>
        </authorList>
    </citation>
    <scope>NUCLEOTIDE SEQUENCE</scope>
    <source>
        <strain evidence="3">London</strain>
    </source>
</reference>
<dbReference type="AlphaFoldDB" id="T1KVN3"/>
<protein>
    <submittedName>
        <fullName evidence="2">Uncharacterized protein</fullName>
    </submittedName>
</protein>
<reference evidence="2" key="2">
    <citation type="submission" date="2015-06" db="UniProtKB">
        <authorList>
            <consortium name="EnsemblMetazoa"/>
        </authorList>
    </citation>
    <scope>IDENTIFICATION</scope>
</reference>
<dbReference type="Proteomes" id="UP000015104">
    <property type="component" value="Unassembled WGS sequence"/>
</dbReference>
<dbReference type="EMBL" id="CAEY01000613">
    <property type="status" value="NOT_ANNOTATED_CDS"/>
    <property type="molecule type" value="Genomic_DNA"/>
</dbReference>
<proteinExistence type="predicted"/>
<evidence type="ECO:0000256" key="1">
    <source>
        <dbReference type="SAM" id="Phobius"/>
    </source>
</evidence>
<name>T1KVN3_TETUR</name>
<dbReference type="HOGENOM" id="CLU_710447_0_0_1"/>
<accession>T1KVN3</accession>
<keyword evidence="1" id="KW-0812">Transmembrane</keyword>
<keyword evidence="1" id="KW-1133">Transmembrane helix</keyword>
<sequence>MVRIKPKLEYSQKIVAKFRKSARFWASLVCIVGAVVHTGIISLNYLLHPIGANLEMKTINNFALPSVSICFDYLRKGFRYIDHPVHPIKVSTLTVKEINDGLLKWEDLIIFCKVLDVNYNQVDCESLMVQPENINNTNQHPIILEQLSHYLKCFTLFSGFNDTISYDRDKVGDSPLMDIRLNTFNLSLGKRLGLYILSPYEELDESISNPSFIQFDAIDSNQATVTFESIFIYQFQSRFYSNCFPYVSEGYQKYGCGSISACLNQCLFEATYNQTGSTHYRRFIKIKDQYSDARFSLMNDSEFQRKCMARYHPTPCVYHRYTPLLTSQYLSPYRNANVFQISILYPETIDVIIQYGLTQSLIEYLIFLLSTVVLWTELSLNKIISSFLLSAYSCYEQVCIKLTQTSNSLAVKLRLKSDAKTGIKPTSKAKSRTRLGTMFDVKPHARLDTTPDNSTGVNLGIYRSVGGKVTRKKLLSSKRLNNSLLDYY</sequence>
<keyword evidence="3" id="KW-1185">Reference proteome</keyword>
<dbReference type="EnsemblMetazoa" id="tetur23g01270.1">
    <property type="protein sequence ID" value="tetur23g01270.1"/>
    <property type="gene ID" value="tetur23g01270"/>
</dbReference>
<keyword evidence="1" id="KW-0472">Membrane</keyword>
<evidence type="ECO:0000313" key="3">
    <source>
        <dbReference type="Proteomes" id="UP000015104"/>
    </source>
</evidence>